<dbReference type="EMBL" id="DROD01000511">
    <property type="protein sequence ID" value="HHJ53116.1"/>
    <property type="molecule type" value="Genomic_DNA"/>
</dbReference>
<name>A0A7V5PQ04_CALAY</name>
<dbReference type="Gene3D" id="2.10.109.10">
    <property type="entry name" value="Umud Fragment, subunit A"/>
    <property type="match status" value="1"/>
</dbReference>
<dbReference type="CDD" id="cd06529">
    <property type="entry name" value="S24_LexA-like"/>
    <property type="match status" value="1"/>
</dbReference>
<gene>
    <name evidence="2" type="ORF">ENJ89_07965</name>
</gene>
<accession>A0A7V5PQ04</accession>
<protein>
    <recommendedName>
        <fullName evidence="1">Peptidase S24/S26A/S26B/S26C domain-containing protein</fullName>
    </recommendedName>
</protein>
<proteinExistence type="predicted"/>
<evidence type="ECO:0000313" key="2">
    <source>
        <dbReference type="EMBL" id="HHJ53116.1"/>
    </source>
</evidence>
<dbReference type="SUPFAM" id="SSF51306">
    <property type="entry name" value="LexA/Signal peptidase"/>
    <property type="match status" value="1"/>
</dbReference>
<feature type="domain" description="Peptidase S24/S26A/S26B/S26C" evidence="1">
    <location>
        <begin position="48"/>
        <end position="140"/>
    </location>
</feature>
<dbReference type="InterPro" id="IPR039418">
    <property type="entry name" value="LexA-like"/>
</dbReference>
<dbReference type="Proteomes" id="UP000886124">
    <property type="component" value="Unassembled WGS sequence"/>
</dbReference>
<dbReference type="InterPro" id="IPR015927">
    <property type="entry name" value="Peptidase_S24_S26A/B/C"/>
</dbReference>
<dbReference type="InterPro" id="IPR036286">
    <property type="entry name" value="LexA/Signal_pep-like_sf"/>
</dbReference>
<comment type="caution">
    <text evidence="2">The sequence shown here is derived from an EMBL/GenBank/DDBJ whole genome shotgun (WGS) entry which is preliminary data.</text>
</comment>
<dbReference type="Pfam" id="PF00717">
    <property type="entry name" value="Peptidase_S24"/>
    <property type="match status" value="1"/>
</dbReference>
<dbReference type="AlphaFoldDB" id="A0A7V5PQ04"/>
<organism evidence="2">
    <name type="scientific">Caldithrix abyssi</name>
    <dbReference type="NCBI Taxonomy" id="187145"/>
    <lineage>
        <taxon>Bacteria</taxon>
        <taxon>Pseudomonadati</taxon>
        <taxon>Calditrichota</taxon>
        <taxon>Calditrichia</taxon>
        <taxon>Calditrichales</taxon>
        <taxon>Calditrichaceae</taxon>
        <taxon>Caldithrix</taxon>
    </lineage>
</organism>
<reference evidence="2" key="1">
    <citation type="journal article" date="2020" name="mSystems">
        <title>Genome- and Community-Level Interaction Insights into Carbon Utilization and Element Cycling Functions of Hydrothermarchaeota in Hydrothermal Sediment.</title>
        <authorList>
            <person name="Zhou Z."/>
            <person name="Liu Y."/>
            <person name="Xu W."/>
            <person name="Pan J."/>
            <person name="Luo Z.H."/>
            <person name="Li M."/>
        </authorList>
    </citation>
    <scope>NUCLEOTIDE SEQUENCE [LARGE SCALE GENOMIC DNA]</scope>
    <source>
        <strain evidence="2">HyVt-527</strain>
    </source>
</reference>
<sequence length="146" mass="16536">MKNKKHNPFEQKPQDILSPEFYSIPLIGEVHLEDEWGPGDYSLGELIQNFRRKETRYLTLRAADDGLIDDGILPGDFLTVDFQTLPASGEIGAVQLGERIYVRKIFFQKKLVRLETSSANPSPLIIDPELPGFQILGKVITVIREL</sequence>
<evidence type="ECO:0000259" key="1">
    <source>
        <dbReference type="Pfam" id="PF00717"/>
    </source>
</evidence>